<dbReference type="AlphaFoldDB" id="A0A139KBR5"/>
<name>A0A139KBR5_BACUN</name>
<dbReference type="GeneID" id="79858338"/>
<reference evidence="2 3" key="1">
    <citation type="submission" date="2018-08" db="EMBL/GenBank/DDBJ databases">
        <title>A genome reference for cultivated species of the human gut microbiota.</title>
        <authorList>
            <person name="Zou Y."/>
            <person name="Xue W."/>
            <person name="Luo G."/>
        </authorList>
    </citation>
    <scope>NUCLEOTIDE SEQUENCE [LARGE SCALE GENOMIC DNA]</scope>
    <source>
        <strain evidence="2 3">AM50-4</strain>
    </source>
</reference>
<protein>
    <submittedName>
        <fullName evidence="2">Uncharacterized protein</fullName>
    </submittedName>
</protein>
<dbReference type="EMBL" id="QSEE01000003">
    <property type="protein sequence ID" value="RGZ50528.1"/>
    <property type="molecule type" value="Genomic_DNA"/>
</dbReference>
<evidence type="ECO:0000313" key="4">
    <source>
        <dbReference type="Proteomes" id="UP000462376"/>
    </source>
</evidence>
<gene>
    <name evidence="2" type="ORF">DW988_05105</name>
    <name evidence="1" type="ORF">GAP47_00585</name>
</gene>
<evidence type="ECO:0000313" key="2">
    <source>
        <dbReference type="EMBL" id="RGZ50528.1"/>
    </source>
</evidence>
<sequence>MNTFYMVFVEGCATPACKHDSLDSAEKEAKRLATLLKKKAYVLCTIKSVEDTQYKIEDCRPGESDLPF</sequence>
<evidence type="ECO:0000313" key="3">
    <source>
        <dbReference type="Proteomes" id="UP000283684"/>
    </source>
</evidence>
<proteinExistence type="predicted"/>
<evidence type="ECO:0000313" key="1">
    <source>
        <dbReference type="EMBL" id="KAB4241155.1"/>
    </source>
</evidence>
<dbReference type="RefSeq" id="WP_005850304.1">
    <property type="nucleotide sequence ID" value="NZ_CAXTGW010000013.1"/>
</dbReference>
<organism evidence="2 3">
    <name type="scientific">Bacteroides uniformis</name>
    <dbReference type="NCBI Taxonomy" id="820"/>
    <lineage>
        <taxon>Bacteria</taxon>
        <taxon>Pseudomonadati</taxon>
        <taxon>Bacteroidota</taxon>
        <taxon>Bacteroidia</taxon>
        <taxon>Bacteroidales</taxon>
        <taxon>Bacteroidaceae</taxon>
        <taxon>Bacteroides</taxon>
    </lineage>
</organism>
<accession>A0A139KBR5</accession>
<comment type="caution">
    <text evidence="2">The sequence shown here is derived from an EMBL/GenBank/DDBJ whole genome shotgun (WGS) entry which is preliminary data.</text>
</comment>
<dbReference type="Proteomes" id="UP000462376">
    <property type="component" value="Unassembled WGS sequence"/>
</dbReference>
<dbReference type="Proteomes" id="UP000283684">
    <property type="component" value="Unassembled WGS sequence"/>
</dbReference>
<reference evidence="1 4" key="2">
    <citation type="journal article" date="2019" name="Nat. Med.">
        <title>A library of human gut bacterial isolates paired with longitudinal multiomics data enables mechanistic microbiome research.</title>
        <authorList>
            <person name="Poyet M."/>
            <person name="Groussin M."/>
            <person name="Gibbons S.M."/>
            <person name="Avila-Pacheco J."/>
            <person name="Jiang X."/>
            <person name="Kearney S.M."/>
            <person name="Perrotta A.R."/>
            <person name="Berdy B."/>
            <person name="Zhao S."/>
            <person name="Lieberman T.D."/>
            <person name="Swanson P.K."/>
            <person name="Smith M."/>
            <person name="Roesemann S."/>
            <person name="Alexander J.E."/>
            <person name="Rich S.A."/>
            <person name="Livny J."/>
            <person name="Vlamakis H."/>
            <person name="Clish C."/>
            <person name="Bullock K."/>
            <person name="Deik A."/>
            <person name="Scott J."/>
            <person name="Pierce K.A."/>
            <person name="Xavier R.J."/>
            <person name="Alm E.J."/>
        </authorList>
    </citation>
    <scope>NUCLEOTIDE SEQUENCE [LARGE SCALE GENOMIC DNA]</scope>
    <source>
        <strain evidence="1 4">BIOML-A5</strain>
    </source>
</reference>
<dbReference type="EMBL" id="WCTL01000001">
    <property type="protein sequence ID" value="KAB4241155.1"/>
    <property type="molecule type" value="Genomic_DNA"/>
</dbReference>